<evidence type="ECO:0000259" key="3">
    <source>
        <dbReference type="Pfam" id="PF16987"/>
    </source>
</evidence>
<dbReference type="InterPro" id="IPR044661">
    <property type="entry name" value="MED15a/b/c-like"/>
</dbReference>
<reference evidence="4 5" key="1">
    <citation type="journal article" date="2020" name="IScience">
        <title>Genome Sequencing of the Endangered Kingdonia uniflora (Circaeasteraceae, Ranunculales) Reveals Potential Mechanisms of Evolutionary Specialization.</title>
        <authorList>
            <person name="Sun Y."/>
            <person name="Deng T."/>
            <person name="Zhang A."/>
            <person name="Moore M.J."/>
            <person name="Landis J.B."/>
            <person name="Lin N."/>
            <person name="Zhang H."/>
            <person name="Zhang X."/>
            <person name="Huang J."/>
            <person name="Zhang X."/>
            <person name="Sun H."/>
            <person name="Wang H."/>
        </authorList>
    </citation>
    <scope>NUCLEOTIDE SEQUENCE [LARGE SCALE GENOMIC DNA]</scope>
    <source>
        <strain evidence="4">TB1705</strain>
        <tissue evidence="4">Leaf</tissue>
    </source>
</reference>
<dbReference type="GO" id="GO:0003713">
    <property type="term" value="F:transcription coactivator activity"/>
    <property type="evidence" value="ECO:0007669"/>
    <property type="project" value="InterPro"/>
</dbReference>
<dbReference type="InterPro" id="IPR036529">
    <property type="entry name" value="KIX_dom_sf"/>
</dbReference>
<protein>
    <recommendedName>
        <fullName evidence="3">Mediator complex subunit 15 KIX domain-containing protein</fullName>
    </recommendedName>
</protein>
<feature type="domain" description="Mediator complex subunit 15 KIX" evidence="3">
    <location>
        <begin position="21"/>
        <end position="97"/>
    </location>
</feature>
<comment type="subcellular location">
    <subcellularLocation>
        <location evidence="1">Nucleus</location>
    </subcellularLocation>
</comment>
<keyword evidence="5" id="KW-1185">Reference proteome</keyword>
<dbReference type="Gene3D" id="1.10.246.20">
    <property type="entry name" value="Coactivator CBP, KIX domain"/>
    <property type="match status" value="1"/>
</dbReference>
<proteinExistence type="predicted"/>
<dbReference type="Pfam" id="PF16987">
    <property type="entry name" value="KIX_2"/>
    <property type="match status" value="1"/>
</dbReference>
<keyword evidence="2" id="KW-0539">Nucleus</keyword>
<dbReference type="OrthoDB" id="1912459at2759"/>
<dbReference type="FunFam" id="1.10.246.20:FF:000003">
    <property type="entry name" value="Mediator of RNA polymerase II transcription subunit 15a"/>
    <property type="match status" value="1"/>
</dbReference>
<sequence>MATNIGSPESQEDPLTENAIDWKTEFPIEKRERIFKTIMETLKKHLPISVPEGMQELKKIAVRFEEKIYTAATSQSDYLRKISLKMLTMETKTQNTGAPNSNASGSTQNPPDPVHGSASFFVIYEVIGFESVEIHISFMPKCSGICNPYHLASISWGQPDDGQQRFRVENSITVRFSPKDRL</sequence>
<gene>
    <name evidence="4" type="ORF">GIB67_031136</name>
</gene>
<dbReference type="InterPro" id="IPR036546">
    <property type="entry name" value="MED15_KIX"/>
</dbReference>
<dbReference type="GO" id="GO:0005634">
    <property type="term" value="C:nucleus"/>
    <property type="evidence" value="ECO:0007669"/>
    <property type="project" value="UniProtKB-SubCell"/>
</dbReference>
<evidence type="ECO:0000256" key="1">
    <source>
        <dbReference type="ARBA" id="ARBA00004123"/>
    </source>
</evidence>
<evidence type="ECO:0000313" key="4">
    <source>
        <dbReference type="EMBL" id="KAF6153665.1"/>
    </source>
</evidence>
<comment type="caution">
    <text evidence="4">The sequence shown here is derived from an EMBL/GenBank/DDBJ whole genome shotgun (WGS) entry which is preliminary data.</text>
</comment>
<dbReference type="Proteomes" id="UP000541444">
    <property type="component" value="Unassembled WGS sequence"/>
</dbReference>
<name>A0A7J7MFI4_9MAGN</name>
<dbReference type="SUPFAM" id="SSF47040">
    <property type="entry name" value="Kix domain of CBP (creb binding protein)"/>
    <property type="match status" value="1"/>
</dbReference>
<dbReference type="GO" id="GO:0031490">
    <property type="term" value="F:chromatin DNA binding"/>
    <property type="evidence" value="ECO:0007669"/>
    <property type="project" value="InterPro"/>
</dbReference>
<dbReference type="PANTHER" id="PTHR33137:SF4">
    <property type="entry name" value="MEDIATOR OF RNA POLYMERASE II TRANSCRIPTION SUBUNIT 15A-RELATED"/>
    <property type="match status" value="1"/>
</dbReference>
<dbReference type="EMBL" id="JACGCM010001559">
    <property type="protein sequence ID" value="KAF6153665.1"/>
    <property type="molecule type" value="Genomic_DNA"/>
</dbReference>
<dbReference type="PANTHER" id="PTHR33137">
    <property type="entry name" value="MEDIATOR OF RNA POLYMERASE II TRANSCRIPTION SUBUNIT 15A-RELATED"/>
    <property type="match status" value="1"/>
</dbReference>
<dbReference type="AlphaFoldDB" id="A0A7J7MFI4"/>
<evidence type="ECO:0000256" key="2">
    <source>
        <dbReference type="ARBA" id="ARBA00023242"/>
    </source>
</evidence>
<organism evidence="4 5">
    <name type="scientific">Kingdonia uniflora</name>
    <dbReference type="NCBI Taxonomy" id="39325"/>
    <lineage>
        <taxon>Eukaryota</taxon>
        <taxon>Viridiplantae</taxon>
        <taxon>Streptophyta</taxon>
        <taxon>Embryophyta</taxon>
        <taxon>Tracheophyta</taxon>
        <taxon>Spermatophyta</taxon>
        <taxon>Magnoliopsida</taxon>
        <taxon>Ranunculales</taxon>
        <taxon>Circaeasteraceae</taxon>
        <taxon>Kingdonia</taxon>
    </lineage>
</organism>
<evidence type="ECO:0000313" key="5">
    <source>
        <dbReference type="Proteomes" id="UP000541444"/>
    </source>
</evidence>
<accession>A0A7J7MFI4</accession>